<dbReference type="Proteomes" id="UP000294558">
    <property type="component" value="Unassembled WGS sequence"/>
</dbReference>
<keyword evidence="2" id="KW-1185">Reference proteome</keyword>
<dbReference type="OrthoDB" id="5184682at2"/>
<accession>A0A4R7I4R9</accession>
<dbReference type="EMBL" id="SOAU01000001">
    <property type="protein sequence ID" value="TDT18310.1"/>
    <property type="molecule type" value="Genomic_DNA"/>
</dbReference>
<comment type="caution">
    <text evidence="1">The sequence shown here is derived from an EMBL/GenBank/DDBJ whole genome shotgun (WGS) entry which is preliminary data.</text>
</comment>
<evidence type="ECO:0000313" key="1">
    <source>
        <dbReference type="EMBL" id="TDT18310.1"/>
    </source>
</evidence>
<organism evidence="1 2">
    <name type="scientific">Ilumatobacter fluminis</name>
    <dbReference type="NCBI Taxonomy" id="467091"/>
    <lineage>
        <taxon>Bacteria</taxon>
        <taxon>Bacillati</taxon>
        <taxon>Actinomycetota</taxon>
        <taxon>Acidimicrobiia</taxon>
        <taxon>Acidimicrobiales</taxon>
        <taxon>Ilumatobacteraceae</taxon>
        <taxon>Ilumatobacter</taxon>
    </lineage>
</organism>
<reference evidence="1 2" key="1">
    <citation type="submission" date="2019-03" db="EMBL/GenBank/DDBJ databases">
        <title>Sequencing the genomes of 1000 actinobacteria strains.</title>
        <authorList>
            <person name="Klenk H.-P."/>
        </authorList>
    </citation>
    <scope>NUCLEOTIDE SEQUENCE [LARGE SCALE GENOMIC DNA]</scope>
    <source>
        <strain evidence="1 2">DSM 18936</strain>
    </source>
</reference>
<name>A0A4R7I4R9_9ACTN</name>
<evidence type="ECO:0008006" key="3">
    <source>
        <dbReference type="Google" id="ProtNLM"/>
    </source>
</evidence>
<sequence length="149" mass="16033">MGVIVIVANETLAGADLRAVLENRIAAGARDFHVVVPVKLSLPPTVSAGMAGADVVMIGDHELPDERAMATERLQAGLEWLREQGCNADGEITLSDAVRTLSELPERVDFDEVIVSTLPGRISRWLRQDLPTRICRAVSVPVTVITPAD</sequence>
<dbReference type="AlphaFoldDB" id="A0A4R7I4R9"/>
<gene>
    <name evidence="1" type="ORF">BDK89_3929</name>
</gene>
<proteinExistence type="predicted"/>
<dbReference type="Gene3D" id="3.40.50.620">
    <property type="entry name" value="HUPs"/>
    <property type="match status" value="1"/>
</dbReference>
<dbReference type="RefSeq" id="WP_133870539.1">
    <property type="nucleotide sequence ID" value="NZ_SOAU01000001.1"/>
</dbReference>
<dbReference type="SUPFAM" id="SSF52402">
    <property type="entry name" value="Adenine nucleotide alpha hydrolases-like"/>
    <property type="match status" value="1"/>
</dbReference>
<protein>
    <recommendedName>
        <fullName evidence="3">Universal stress protein family protein</fullName>
    </recommendedName>
</protein>
<evidence type="ECO:0000313" key="2">
    <source>
        <dbReference type="Proteomes" id="UP000294558"/>
    </source>
</evidence>
<dbReference type="InterPro" id="IPR014729">
    <property type="entry name" value="Rossmann-like_a/b/a_fold"/>
</dbReference>